<dbReference type="AlphaFoldDB" id="A0A9E9LE15"/>
<reference evidence="1" key="2">
    <citation type="journal article" date="2022" name="Front. Microbiol.">
        <title>New perspectives on an old grouping: The genomic and phenotypic variability of Oxalobacter formigenes and the implications for calcium oxalate stone prevention.</title>
        <authorList>
            <person name="Chmiel J.A."/>
            <person name="Carr C."/>
            <person name="Stuivenberg G.A."/>
            <person name="Venema R."/>
            <person name="Chanyi R.M."/>
            <person name="Al K.F."/>
            <person name="Giguere D."/>
            <person name="Say H."/>
            <person name="Akouris P.P."/>
            <person name="Dominguez Romero S.A."/>
            <person name="Kwong A."/>
            <person name="Tai V."/>
            <person name="Koval S.F."/>
            <person name="Razvi H."/>
            <person name="Bjazevic J."/>
            <person name="Burton J.P."/>
        </authorList>
    </citation>
    <scope>NUCLEOTIDE SEQUENCE</scope>
    <source>
        <strain evidence="1">OxK</strain>
    </source>
</reference>
<evidence type="ECO:0008006" key="4">
    <source>
        <dbReference type="Google" id="ProtNLM"/>
    </source>
</evidence>
<evidence type="ECO:0000313" key="1">
    <source>
        <dbReference type="EMBL" id="WAV90352.1"/>
    </source>
</evidence>
<gene>
    <name evidence="2" type="ORF">NB645_04450</name>
    <name evidence="1" type="ORF">NB646_05625</name>
</gene>
<accession>A0A9E9LE15</accession>
<dbReference type="EMBL" id="CP098248">
    <property type="protein sequence ID" value="WAV97982.1"/>
    <property type="molecule type" value="Genomic_DNA"/>
</dbReference>
<dbReference type="Proteomes" id="UP001164794">
    <property type="component" value="Chromosome"/>
</dbReference>
<dbReference type="Proteomes" id="UP001164819">
    <property type="component" value="Chromosome"/>
</dbReference>
<reference evidence="2" key="1">
    <citation type="journal article" date="2022" name="Front. Microbiol.">
        <title>New perspectives on an old grouping: The genomic and phenotypic variability of Oxalobacter formigenes and the implications for calcium oxalate stone prevention.</title>
        <authorList>
            <person name="Chmiel J.A."/>
            <person name="Carr C."/>
            <person name="Stuivenberg G.A."/>
            <person name="Venema R."/>
            <person name="Chanyi R.M."/>
            <person name="Al K.F."/>
            <person name="Giguere D."/>
            <person name="Say H."/>
            <person name="Akouris P.P."/>
            <person name="Dominguez Romero S.A."/>
            <person name="Kwong A."/>
            <person name="Tai V."/>
            <person name="Koval S.F."/>
            <person name="Razvi H."/>
            <person name="Bjazevic J."/>
            <person name="Burton J.P."/>
        </authorList>
    </citation>
    <scope>NUCLEOTIDE SEQUENCE</scope>
    <source>
        <strain evidence="2">HOxNP-1</strain>
    </source>
</reference>
<protein>
    <recommendedName>
        <fullName evidence="4">Transmembrane protein</fullName>
    </recommendedName>
</protein>
<organism evidence="1">
    <name type="scientific">Oxalobacter aliiformigenes</name>
    <dbReference type="NCBI Taxonomy" id="2946593"/>
    <lineage>
        <taxon>Bacteria</taxon>
        <taxon>Pseudomonadati</taxon>
        <taxon>Pseudomonadota</taxon>
        <taxon>Betaproteobacteria</taxon>
        <taxon>Burkholderiales</taxon>
        <taxon>Oxalobacteraceae</taxon>
        <taxon>Oxalobacter</taxon>
    </lineage>
</organism>
<dbReference type="RefSeq" id="WP_269265582.1">
    <property type="nucleotide sequence ID" value="NZ_CP098248.1"/>
</dbReference>
<sequence length="61" mass="6572">MINRTFVIAFSIGCLLAMLVFNRPTGLMPSGQTGYVNPIPYASLTVPDKPCPYHTGFAALP</sequence>
<dbReference type="EMBL" id="CP098251">
    <property type="protein sequence ID" value="WAV90352.1"/>
    <property type="molecule type" value="Genomic_DNA"/>
</dbReference>
<proteinExistence type="predicted"/>
<keyword evidence="3" id="KW-1185">Reference proteome</keyword>
<evidence type="ECO:0000313" key="3">
    <source>
        <dbReference type="Proteomes" id="UP001164794"/>
    </source>
</evidence>
<name>A0A9E9LE15_9BURK</name>
<evidence type="ECO:0000313" key="2">
    <source>
        <dbReference type="EMBL" id="WAV97982.1"/>
    </source>
</evidence>